<sequence>KLTDEVNKPLFSIWKRIFELGDEVDREDICSSLTDSNDVRELSDNQVKLTKITLKQLSLQQMLHHQCLIDDHYWDDIIEICHPLQSDTADKILDVVKLVGDKIRCQYLMFNWLL</sequence>
<accession>A0AAD9IRS6</accession>
<protein>
    <submittedName>
        <fullName evidence="1">Uncharacterized protein</fullName>
    </submittedName>
</protein>
<name>A0AAD9IRS6_9ANNE</name>
<organism evidence="1 2">
    <name type="scientific">Paralvinella palmiformis</name>
    <dbReference type="NCBI Taxonomy" id="53620"/>
    <lineage>
        <taxon>Eukaryota</taxon>
        <taxon>Metazoa</taxon>
        <taxon>Spiralia</taxon>
        <taxon>Lophotrochozoa</taxon>
        <taxon>Annelida</taxon>
        <taxon>Polychaeta</taxon>
        <taxon>Sedentaria</taxon>
        <taxon>Canalipalpata</taxon>
        <taxon>Terebellida</taxon>
        <taxon>Terebelliformia</taxon>
        <taxon>Alvinellidae</taxon>
        <taxon>Paralvinella</taxon>
    </lineage>
</organism>
<feature type="non-terminal residue" evidence="1">
    <location>
        <position position="114"/>
    </location>
</feature>
<gene>
    <name evidence="1" type="ORF">LSH36_1611g00000</name>
</gene>
<evidence type="ECO:0000313" key="1">
    <source>
        <dbReference type="EMBL" id="KAK2139797.1"/>
    </source>
</evidence>
<evidence type="ECO:0000313" key="2">
    <source>
        <dbReference type="Proteomes" id="UP001208570"/>
    </source>
</evidence>
<keyword evidence="2" id="KW-1185">Reference proteome</keyword>
<dbReference type="AlphaFoldDB" id="A0AAD9IRS6"/>
<dbReference type="EMBL" id="JAODUP010001610">
    <property type="protein sequence ID" value="KAK2139797.1"/>
    <property type="molecule type" value="Genomic_DNA"/>
</dbReference>
<reference evidence="1" key="1">
    <citation type="journal article" date="2023" name="Mol. Biol. Evol.">
        <title>Third-Generation Sequencing Reveals the Adaptive Role of the Epigenome in Three Deep-Sea Polychaetes.</title>
        <authorList>
            <person name="Perez M."/>
            <person name="Aroh O."/>
            <person name="Sun Y."/>
            <person name="Lan Y."/>
            <person name="Juniper S.K."/>
            <person name="Young C.R."/>
            <person name="Angers B."/>
            <person name="Qian P.Y."/>
        </authorList>
    </citation>
    <scope>NUCLEOTIDE SEQUENCE</scope>
    <source>
        <strain evidence="1">P08H-3</strain>
    </source>
</reference>
<comment type="caution">
    <text evidence="1">The sequence shown here is derived from an EMBL/GenBank/DDBJ whole genome shotgun (WGS) entry which is preliminary data.</text>
</comment>
<dbReference type="Proteomes" id="UP001208570">
    <property type="component" value="Unassembled WGS sequence"/>
</dbReference>
<proteinExistence type="predicted"/>